<feature type="region of interest" description="Disordered" evidence="1">
    <location>
        <begin position="1"/>
        <end position="20"/>
    </location>
</feature>
<dbReference type="EMBL" id="JASSZA010000018">
    <property type="protein sequence ID" value="KAK2089630.1"/>
    <property type="molecule type" value="Genomic_DNA"/>
</dbReference>
<dbReference type="Proteomes" id="UP001266305">
    <property type="component" value="Unassembled WGS sequence"/>
</dbReference>
<organism evidence="2 3">
    <name type="scientific">Saguinus oedipus</name>
    <name type="common">Cotton-top tamarin</name>
    <name type="synonym">Oedipomidas oedipus</name>
    <dbReference type="NCBI Taxonomy" id="9490"/>
    <lineage>
        <taxon>Eukaryota</taxon>
        <taxon>Metazoa</taxon>
        <taxon>Chordata</taxon>
        <taxon>Craniata</taxon>
        <taxon>Vertebrata</taxon>
        <taxon>Euteleostomi</taxon>
        <taxon>Mammalia</taxon>
        <taxon>Eutheria</taxon>
        <taxon>Euarchontoglires</taxon>
        <taxon>Primates</taxon>
        <taxon>Haplorrhini</taxon>
        <taxon>Platyrrhini</taxon>
        <taxon>Cebidae</taxon>
        <taxon>Callitrichinae</taxon>
        <taxon>Saguinus</taxon>
    </lineage>
</organism>
<feature type="non-terminal residue" evidence="2">
    <location>
        <position position="52"/>
    </location>
</feature>
<proteinExistence type="predicted"/>
<feature type="non-terminal residue" evidence="2">
    <location>
        <position position="1"/>
    </location>
</feature>
<comment type="caution">
    <text evidence="2">The sequence shown here is derived from an EMBL/GenBank/DDBJ whole genome shotgun (WGS) entry which is preliminary data.</text>
</comment>
<evidence type="ECO:0000313" key="2">
    <source>
        <dbReference type="EMBL" id="KAK2089630.1"/>
    </source>
</evidence>
<evidence type="ECO:0000256" key="1">
    <source>
        <dbReference type="SAM" id="MobiDB-lite"/>
    </source>
</evidence>
<protein>
    <submittedName>
        <fullName evidence="2">Uncharacterized protein</fullName>
    </submittedName>
</protein>
<accession>A0ABQ9TXU5</accession>
<evidence type="ECO:0000313" key="3">
    <source>
        <dbReference type="Proteomes" id="UP001266305"/>
    </source>
</evidence>
<name>A0ABQ9TXU5_SAGOE</name>
<keyword evidence="3" id="KW-1185">Reference proteome</keyword>
<sequence length="52" mass="5564">NSPDECSVAKGGKMVGSPDTVGMNYGSYVEEKHMPPPNMTTNERRVIVPAGQ</sequence>
<reference evidence="2 3" key="1">
    <citation type="submission" date="2023-05" db="EMBL/GenBank/DDBJ databases">
        <title>B98-5 Cell Line De Novo Hybrid Assembly: An Optical Mapping Approach.</title>
        <authorList>
            <person name="Kananen K."/>
            <person name="Auerbach J.A."/>
            <person name="Kautto E."/>
            <person name="Blachly J.S."/>
        </authorList>
    </citation>
    <scope>NUCLEOTIDE SEQUENCE [LARGE SCALE GENOMIC DNA]</scope>
    <source>
        <strain evidence="2">B95-8</strain>
        <tissue evidence="2">Cell line</tissue>
    </source>
</reference>
<gene>
    <name evidence="2" type="ORF">P7K49_032296</name>
</gene>